<gene>
    <name evidence="2" type="ORF">JT31_08055</name>
</gene>
<protein>
    <submittedName>
        <fullName evidence="2">DNA primase</fullName>
    </submittedName>
</protein>
<dbReference type="OrthoDB" id="784829at2"/>
<dbReference type="Pfam" id="PF13362">
    <property type="entry name" value="Toprim_3"/>
    <property type="match status" value="1"/>
</dbReference>
<dbReference type="GO" id="GO:0004386">
    <property type="term" value="F:helicase activity"/>
    <property type="evidence" value="ECO:0007669"/>
    <property type="project" value="InterPro"/>
</dbReference>
<evidence type="ECO:0000259" key="1">
    <source>
        <dbReference type="SMART" id="SM00778"/>
    </source>
</evidence>
<evidence type="ECO:0000313" key="3">
    <source>
        <dbReference type="Proteomes" id="UP000029481"/>
    </source>
</evidence>
<dbReference type="InterPro" id="IPR006171">
    <property type="entry name" value="TOPRIM_dom"/>
</dbReference>
<sequence length="896" mass="97814">MRSIDNIREVVQAASGQWPFVLQSLGIIVPGSPSKHSACPVCGGKDRFRFDDKGCGAHICNQCGAGDGLDLVQKAYHVSATEAANQVASVLNHANSSRADGIAYYRQKGHQEAEIRRQRFTSKYQVMVTKALPGQSQYLAAKGLNDGRFLVLPDGTLLLPLVNETESVVAAQSITISGEKKLLPGSAKRGAWYALSTADVGSDIVVCEGLATGLSVQLMQPDSMVVVGLDAGNLTPVAQAMRRKYPNSRIIIAADNDWQGEEQPNVGLAAAEKAAAAVEGWIALPPVDYKADWNDYHQRFGLDKASADFDGSVVQYQPKAMLPALKHNGESEVCTTENDPLKARVESRRDGIFWVVPKVDKDSGEITLQESWLSSPMEVVGIGTDGNELYLIIRWTAFGSDLPTIKAIPLADIGEKEGWRVLKKGGVNITAKSGLRATLADWLQRNYPETLWLISHATGWQHGAYIMADGEIIGSPETPVLFSGRSSAASGYTCKGTPESWRRDVAHLAEGNYCMMTAIGAAFAAPLLGLCGADGFGLHFYAQSSAGKTTTANVASSLYGCPDLLRLTWYGTSLGLANEASAHNDGLMSLDEVGQGADPVSVSQSAYALFNGVGKLQGAKEGGNRDLKRWRTVAISTGEMDLETFISAAGHKTKAGQLVRLLNIPLSKANCFHEYETGKQHADALKNGYQNSYGTAGREWIKWLVDHQQQAIDVVRECELRWRNQIPAEHGEQVHRVGSRFAILEAALLLSRTLTGWNEKACIEAVRHCYDAWLDAFGSGNKEREQIIEQVEAFLNAYGLSRFAPLPFDPVALPIRDLAGYRQRGNHEDDPLTFYVFPETFKNEMAKGFNYKQVCEVLIEAGMLIPPTIDRGYMKKSPRVNGRQARVFEIRFRPEK</sequence>
<dbReference type="GO" id="GO:0008270">
    <property type="term" value="F:zinc ion binding"/>
    <property type="evidence" value="ECO:0007669"/>
    <property type="project" value="InterPro"/>
</dbReference>
<dbReference type="Pfam" id="PF06048">
    <property type="entry name" value="DUF927"/>
    <property type="match status" value="1"/>
</dbReference>
<dbReference type="SMART" id="SM00778">
    <property type="entry name" value="Prim_Zn_Ribbon"/>
    <property type="match status" value="1"/>
</dbReference>
<accession>A0A089Q011</accession>
<dbReference type="EMBL" id="CP009451">
    <property type="protein sequence ID" value="AIR04566.1"/>
    <property type="molecule type" value="Genomic_DNA"/>
</dbReference>
<reference evidence="2 3" key="1">
    <citation type="submission" date="2014-09" db="EMBL/GenBank/DDBJ databases">
        <title>Cedecea neteri SSMD04 Genome Sequencing.</title>
        <authorList>
            <person name="Tan J.-Y."/>
        </authorList>
    </citation>
    <scope>NUCLEOTIDE SEQUENCE [LARGE SCALE GENOMIC DNA]</scope>
    <source>
        <strain evidence="2 3">SSMD04</strain>
    </source>
</reference>
<organism evidence="2 3">
    <name type="scientific">Cedecea neteri</name>
    <dbReference type="NCBI Taxonomy" id="158822"/>
    <lineage>
        <taxon>Bacteria</taxon>
        <taxon>Pseudomonadati</taxon>
        <taxon>Pseudomonadota</taxon>
        <taxon>Gammaproteobacteria</taxon>
        <taxon>Enterobacterales</taxon>
        <taxon>Enterobacteriaceae</taxon>
        <taxon>Cedecea</taxon>
    </lineage>
</organism>
<name>A0A089Q011_9ENTR</name>
<dbReference type="CDD" id="cd01029">
    <property type="entry name" value="TOPRIM_primases"/>
    <property type="match status" value="1"/>
</dbReference>
<dbReference type="InterPro" id="IPR034154">
    <property type="entry name" value="TOPRIM_DnaG/twinkle"/>
</dbReference>
<dbReference type="InterPro" id="IPR013237">
    <property type="entry name" value="Phage_T7_Gp4_N"/>
</dbReference>
<proteinExistence type="predicted"/>
<dbReference type="Proteomes" id="UP000029481">
    <property type="component" value="Chromosome"/>
</dbReference>
<dbReference type="AlphaFoldDB" id="A0A089Q011"/>
<dbReference type="SUPFAM" id="SSF57783">
    <property type="entry name" value="Zinc beta-ribbon"/>
    <property type="match status" value="1"/>
</dbReference>
<dbReference type="Gene3D" id="3.40.1360.10">
    <property type="match status" value="1"/>
</dbReference>
<feature type="domain" description="DNA primase/helicase Gp4 N-terminal Bacteriophage T7-like" evidence="1">
    <location>
        <begin position="34"/>
        <end position="69"/>
    </location>
</feature>
<evidence type="ECO:0000313" key="2">
    <source>
        <dbReference type="EMBL" id="AIR04566.1"/>
    </source>
</evidence>
<dbReference type="InterPro" id="IPR009270">
    <property type="entry name" value="DUF927"/>
</dbReference>
<dbReference type="KEGG" id="cnt:JT31_08055"/>
<keyword evidence="3" id="KW-1185">Reference proteome</keyword>
<dbReference type="Pfam" id="PF08273">
    <property type="entry name" value="Zn_Ribbon_Prim"/>
    <property type="match status" value="1"/>
</dbReference>
<dbReference type="RefSeq" id="WP_038475301.1">
    <property type="nucleotide sequence ID" value="NZ_CP009451.1"/>
</dbReference>